<dbReference type="PIRSF" id="PIRSF029171">
    <property type="entry name" value="Esterase_LipA"/>
    <property type="match status" value="1"/>
</dbReference>
<name>A0A316UJA2_9BASI</name>
<evidence type="ECO:0000256" key="3">
    <source>
        <dbReference type="ARBA" id="ARBA00013279"/>
    </source>
</evidence>
<comment type="catalytic activity">
    <reaction evidence="1">
        <text>a triacylglycerol + H2O = a diacylglycerol + a fatty acid + H(+)</text>
        <dbReference type="Rhea" id="RHEA:12044"/>
        <dbReference type="ChEBI" id="CHEBI:15377"/>
        <dbReference type="ChEBI" id="CHEBI:15378"/>
        <dbReference type="ChEBI" id="CHEBI:17855"/>
        <dbReference type="ChEBI" id="CHEBI:18035"/>
        <dbReference type="ChEBI" id="CHEBI:28868"/>
        <dbReference type="EC" id="3.1.1.3"/>
    </reaction>
</comment>
<sequence length="496" mass="52824">MKLLSHSLALTATLGSLLVNAYPLLQPRLLSAQPVAAGFSDPNSDPFYAAPSNISAYKKGDIVRSRATTSTFKDNKNLDHSYQVMMRSENTQNQAIGGVATILVPKKIADGAPKILSYQNFEDAVSLSCSPSWAYVDTSNSTAKLAANIEAPFYVNWAIEQGYYVVIPDQEGPANSFIAGRTEGKIILDGIRAIIGNEKLQNSQVALFGYSGGAHAAVWATELHEEYAPEVPIIGAVHGGTPIDPEHLLNFLNGGAFSGFAGAGLIGVMSQHPDLKKFVYDHLTPEGAALLEKAVQPNVCIGEIVTQFAFVDYFKYVNISNPLQDPIAQKTLKEETLLKSKASYQISVPKFPRLIYHALGDEVVPFNDSQQYVKDQCAGGANIQFVTLPLAEHVTGEAEGIPMAVDYLGQLFKGTQPKVACGTAPGLFNTGDQSKVAAVMGSDLASKYAQVRNQPAKVQGAHGMQPSKDGKSAAPANNLAQAKSSAVSLVQGLLGL</sequence>
<keyword evidence="9" id="KW-0732">Signal</keyword>
<dbReference type="Gene3D" id="3.40.50.1820">
    <property type="entry name" value="alpha/beta hydrolase"/>
    <property type="match status" value="1"/>
</dbReference>
<dbReference type="EC" id="3.1.1.3" evidence="3"/>
<evidence type="ECO:0000256" key="2">
    <source>
        <dbReference type="ARBA" id="ARBA00004613"/>
    </source>
</evidence>
<keyword evidence="6" id="KW-0442">Lipid degradation</keyword>
<comment type="subcellular location">
    <subcellularLocation>
        <location evidence="2">Secreted</location>
    </subcellularLocation>
</comment>
<dbReference type="PANTHER" id="PTHR34853:SF1">
    <property type="entry name" value="LIPASE 5"/>
    <property type="match status" value="1"/>
</dbReference>
<evidence type="ECO:0000256" key="9">
    <source>
        <dbReference type="SAM" id="SignalP"/>
    </source>
</evidence>
<keyword evidence="5" id="KW-0378">Hydrolase</keyword>
<evidence type="ECO:0000313" key="11">
    <source>
        <dbReference type="Proteomes" id="UP000245884"/>
    </source>
</evidence>
<evidence type="ECO:0000256" key="4">
    <source>
        <dbReference type="ARBA" id="ARBA00022525"/>
    </source>
</evidence>
<evidence type="ECO:0000313" key="10">
    <source>
        <dbReference type="EMBL" id="PWN24948.1"/>
    </source>
</evidence>
<evidence type="ECO:0000256" key="5">
    <source>
        <dbReference type="ARBA" id="ARBA00022801"/>
    </source>
</evidence>
<dbReference type="RefSeq" id="XP_025359560.1">
    <property type="nucleotide sequence ID" value="XM_025509930.1"/>
</dbReference>
<proteinExistence type="predicted"/>
<dbReference type="GO" id="GO:0004806">
    <property type="term" value="F:triacylglycerol lipase activity"/>
    <property type="evidence" value="ECO:0007669"/>
    <property type="project" value="UniProtKB-EC"/>
</dbReference>
<dbReference type="InterPro" id="IPR005152">
    <property type="entry name" value="Lipase_secreted"/>
</dbReference>
<dbReference type="Pfam" id="PF03583">
    <property type="entry name" value="LIP"/>
    <property type="match status" value="1"/>
</dbReference>
<dbReference type="PANTHER" id="PTHR34853">
    <property type="match status" value="1"/>
</dbReference>
<gene>
    <name evidence="10" type="ORF">BDZ90DRAFT_89663</name>
</gene>
<dbReference type="GO" id="GO:0016042">
    <property type="term" value="P:lipid catabolic process"/>
    <property type="evidence" value="ECO:0007669"/>
    <property type="project" value="UniProtKB-KW"/>
</dbReference>
<keyword evidence="7" id="KW-0443">Lipid metabolism</keyword>
<accession>A0A316UJA2</accession>
<dbReference type="Proteomes" id="UP000245884">
    <property type="component" value="Unassembled WGS sequence"/>
</dbReference>
<organism evidence="10 11">
    <name type="scientific">Jaminaea rosea</name>
    <dbReference type="NCBI Taxonomy" id="1569628"/>
    <lineage>
        <taxon>Eukaryota</taxon>
        <taxon>Fungi</taxon>
        <taxon>Dikarya</taxon>
        <taxon>Basidiomycota</taxon>
        <taxon>Ustilaginomycotina</taxon>
        <taxon>Exobasidiomycetes</taxon>
        <taxon>Microstromatales</taxon>
        <taxon>Microstromatales incertae sedis</taxon>
        <taxon>Jaminaea</taxon>
    </lineage>
</organism>
<dbReference type="SUPFAM" id="SSF53474">
    <property type="entry name" value="alpha/beta-Hydrolases"/>
    <property type="match status" value="1"/>
</dbReference>
<dbReference type="AlphaFoldDB" id="A0A316UJA2"/>
<feature type="chain" id="PRO_5016255731" description="triacylglycerol lipase" evidence="9">
    <location>
        <begin position="22"/>
        <end position="496"/>
    </location>
</feature>
<keyword evidence="4" id="KW-0964">Secreted</keyword>
<feature type="signal peptide" evidence="9">
    <location>
        <begin position="1"/>
        <end position="21"/>
    </location>
</feature>
<keyword evidence="11" id="KW-1185">Reference proteome</keyword>
<feature type="region of interest" description="Disordered" evidence="8">
    <location>
        <begin position="455"/>
        <end position="478"/>
    </location>
</feature>
<evidence type="ECO:0000256" key="7">
    <source>
        <dbReference type="ARBA" id="ARBA00023098"/>
    </source>
</evidence>
<dbReference type="GeneID" id="37031753"/>
<reference evidence="10 11" key="1">
    <citation type="journal article" date="2018" name="Mol. Biol. Evol.">
        <title>Broad Genomic Sampling Reveals a Smut Pathogenic Ancestry of the Fungal Clade Ustilaginomycotina.</title>
        <authorList>
            <person name="Kijpornyongpan T."/>
            <person name="Mondo S.J."/>
            <person name="Barry K."/>
            <person name="Sandor L."/>
            <person name="Lee J."/>
            <person name="Lipzen A."/>
            <person name="Pangilinan J."/>
            <person name="LaButti K."/>
            <person name="Hainaut M."/>
            <person name="Henrissat B."/>
            <person name="Grigoriev I.V."/>
            <person name="Spatafora J.W."/>
            <person name="Aime M.C."/>
        </authorList>
    </citation>
    <scope>NUCLEOTIDE SEQUENCE [LARGE SCALE GENOMIC DNA]</scope>
    <source>
        <strain evidence="10 11">MCA 5214</strain>
    </source>
</reference>
<dbReference type="GO" id="GO:0005576">
    <property type="term" value="C:extracellular region"/>
    <property type="evidence" value="ECO:0007669"/>
    <property type="project" value="UniProtKB-SubCell"/>
</dbReference>
<evidence type="ECO:0000256" key="1">
    <source>
        <dbReference type="ARBA" id="ARBA00001024"/>
    </source>
</evidence>
<protein>
    <recommendedName>
        <fullName evidence="3">triacylglycerol lipase</fullName>
        <ecNumber evidence="3">3.1.1.3</ecNumber>
    </recommendedName>
</protein>
<dbReference type="EMBL" id="KZ819678">
    <property type="protein sequence ID" value="PWN24948.1"/>
    <property type="molecule type" value="Genomic_DNA"/>
</dbReference>
<dbReference type="OrthoDB" id="2373480at2759"/>
<dbReference type="Gene3D" id="1.10.260.130">
    <property type="match status" value="1"/>
</dbReference>
<evidence type="ECO:0000256" key="6">
    <source>
        <dbReference type="ARBA" id="ARBA00022963"/>
    </source>
</evidence>
<evidence type="ECO:0000256" key="8">
    <source>
        <dbReference type="SAM" id="MobiDB-lite"/>
    </source>
</evidence>
<dbReference type="InterPro" id="IPR029058">
    <property type="entry name" value="AB_hydrolase_fold"/>
</dbReference>